<gene>
    <name evidence="7" type="ORF">JOF56_010806</name>
</gene>
<evidence type="ECO:0000313" key="8">
    <source>
        <dbReference type="Proteomes" id="UP001519332"/>
    </source>
</evidence>
<keyword evidence="4" id="KW-0238">DNA-binding</keyword>
<dbReference type="EMBL" id="JAGINW010000001">
    <property type="protein sequence ID" value="MBP2330421.1"/>
    <property type="molecule type" value="Genomic_DNA"/>
</dbReference>
<keyword evidence="7" id="KW-0032">Aminotransferase</keyword>
<keyword evidence="5" id="KW-0804">Transcription</keyword>
<sequence length="480" mass="51916">MPVEQTNEPPELLLRFDVGTRPPGMQQLVRALREAIRAGRLLPGARLPASRLLARQLGCSRWVVVQAYEQLIAEGYLDARVGSGTRVHQLPAASPAAEEVAVQARSWRFDFRPGIPDLAHFPRAAWLRAVRASFLAAPTADLDYGDLEGLPALRSGLADYLGRVRGVQAQAGDISVTTGSVNALSLVARALTARGVTRIGVENPSWIPLREPLAGSGIETVALAVDGDGLVVEDVVRSGVGAVLVTPVHQFPTGTVLSPDRRRQLLEWAAERDALVVEDDYDSEYRYDRTPLGAIQGVAPDHVLLIGTVSKSLAPALRLGWMVAPPRLAAHLRRARQSVDVGVSVLTQLAFARFLESGAFEQHLRRMRKEYHGRRTSLVSALEQHFPDSRVHGIAGGLHLMVELGVPVSGEEIERACDAQGIRLYSLHRYCAGEVPAQYSQSTVVLGFGGIPAHRMNTAIATMADLLLTPAAGTPRRAPR</sequence>
<dbReference type="Gene3D" id="3.40.640.10">
    <property type="entry name" value="Type I PLP-dependent aspartate aminotransferase-like (Major domain)"/>
    <property type="match status" value="1"/>
</dbReference>
<dbReference type="Pfam" id="PF00392">
    <property type="entry name" value="GntR"/>
    <property type="match status" value="1"/>
</dbReference>
<dbReference type="InterPro" id="IPR015424">
    <property type="entry name" value="PyrdxlP-dep_Trfase"/>
</dbReference>
<dbReference type="GO" id="GO:0008483">
    <property type="term" value="F:transaminase activity"/>
    <property type="evidence" value="ECO:0007669"/>
    <property type="project" value="UniProtKB-KW"/>
</dbReference>
<keyword evidence="7" id="KW-0808">Transferase</keyword>
<dbReference type="Proteomes" id="UP001519332">
    <property type="component" value="Unassembled WGS sequence"/>
</dbReference>
<evidence type="ECO:0000313" key="7">
    <source>
        <dbReference type="EMBL" id="MBP2330421.1"/>
    </source>
</evidence>
<evidence type="ECO:0000259" key="6">
    <source>
        <dbReference type="PROSITE" id="PS50949"/>
    </source>
</evidence>
<dbReference type="PANTHER" id="PTHR46577">
    <property type="entry name" value="HTH-TYPE TRANSCRIPTIONAL REGULATORY PROTEIN GABR"/>
    <property type="match status" value="1"/>
</dbReference>
<dbReference type="InterPro" id="IPR036390">
    <property type="entry name" value="WH_DNA-bd_sf"/>
</dbReference>
<dbReference type="InterPro" id="IPR004839">
    <property type="entry name" value="Aminotransferase_I/II_large"/>
</dbReference>
<organism evidence="7 8">
    <name type="scientific">Kibdelosporangium banguiense</name>
    <dbReference type="NCBI Taxonomy" id="1365924"/>
    <lineage>
        <taxon>Bacteria</taxon>
        <taxon>Bacillati</taxon>
        <taxon>Actinomycetota</taxon>
        <taxon>Actinomycetes</taxon>
        <taxon>Pseudonocardiales</taxon>
        <taxon>Pseudonocardiaceae</taxon>
        <taxon>Kibdelosporangium</taxon>
    </lineage>
</organism>
<keyword evidence="8" id="KW-1185">Reference proteome</keyword>
<dbReference type="CDD" id="cd07377">
    <property type="entry name" value="WHTH_GntR"/>
    <property type="match status" value="1"/>
</dbReference>
<evidence type="ECO:0000256" key="5">
    <source>
        <dbReference type="ARBA" id="ARBA00023163"/>
    </source>
</evidence>
<dbReference type="InterPro" id="IPR015421">
    <property type="entry name" value="PyrdxlP-dep_Trfase_major"/>
</dbReference>
<feature type="domain" description="HTH gntR-type" evidence="6">
    <location>
        <begin position="22"/>
        <end position="90"/>
    </location>
</feature>
<comment type="caution">
    <text evidence="7">The sequence shown here is derived from an EMBL/GenBank/DDBJ whole genome shotgun (WGS) entry which is preliminary data.</text>
</comment>
<evidence type="ECO:0000256" key="3">
    <source>
        <dbReference type="ARBA" id="ARBA00023015"/>
    </source>
</evidence>
<protein>
    <submittedName>
        <fullName evidence="7">GntR family transcriptional regulator/MocR family aminotransferase</fullName>
    </submittedName>
</protein>
<evidence type="ECO:0000256" key="1">
    <source>
        <dbReference type="ARBA" id="ARBA00005384"/>
    </source>
</evidence>
<dbReference type="InterPro" id="IPR051446">
    <property type="entry name" value="HTH_trans_reg/aminotransferase"/>
</dbReference>
<dbReference type="InterPro" id="IPR036388">
    <property type="entry name" value="WH-like_DNA-bd_sf"/>
</dbReference>
<keyword evidence="2" id="KW-0663">Pyridoxal phosphate</keyword>
<comment type="similarity">
    <text evidence="1">In the C-terminal section; belongs to the class-I pyridoxal-phosphate-dependent aminotransferase family.</text>
</comment>
<reference evidence="7 8" key="1">
    <citation type="submission" date="2021-03" db="EMBL/GenBank/DDBJ databases">
        <title>Sequencing the genomes of 1000 actinobacteria strains.</title>
        <authorList>
            <person name="Klenk H.-P."/>
        </authorList>
    </citation>
    <scope>NUCLEOTIDE SEQUENCE [LARGE SCALE GENOMIC DNA]</scope>
    <source>
        <strain evidence="7 8">DSM 46670</strain>
    </source>
</reference>
<dbReference type="PANTHER" id="PTHR46577:SF1">
    <property type="entry name" value="HTH-TYPE TRANSCRIPTIONAL REGULATORY PROTEIN GABR"/>
    <property type="match status" value="1"/>
</dbReference>
<dbReference type="InterPro" id="IPR000524">
    <property type="entry name" value="Tscrpt_reg_HTH_GntR"/>
</dbReference>
<name>A0ABS4U1A9_9PSEU</name>
<dbReference type="SUPFAM" id="SSF53383">
    <property type="entry name" value="PLP-dependent transferases"/>
    <property type="match status" value="1"/>
</dbReference>
<dbReference type="Pfam" id="PF00155">
    <property type="entry name" value="Aminotran_1_2"/>
    <property type="match status" value="1"/>
</dbReference>
<evidence type="ECO:0000256" key="4">
    <source>
        <dbReference type="ARBA" id="ARBA00023125"/>
    </source>
</evidence>
<evidence type="ECO:0000256" key="2">
    <source>
        <dbReference type="ARBA" id="ARBA00022898"/>
    </source>
</evidence>
<keyword evidence="3" id="KW-0805">Transcription regulation</keyword>
<dbReference type="Gene3D" id="1.10.10.10">
    <property type="entry name" value="Winged helix-like DNA-binding domain superfamily/Winged helix DNA-binding domain"/>
    <property type="match status" value="1"/>
</dbReference>
<accession>A0ABS4U1A9</accession>
<dbReference type="PROSITE" id="PS50949">
    <property type="entry name" value="HTH_GNTR"/>
    <property type="match status" value="1"/>
</dbReference>
<proteinExistence type="inferred from homology"/>
<dbReference type="CDD" id="cd00609">
    <property type="entry name" value="AAT_like"/>
    <property type="match status" value="1"/>
</dbReference>
<dbReference type="RefSeq" id="WP_209647035.1">
    <property type="nucleotide sequence ID" value="NZ_JAGINW010000001.1"/>
</dbReference>
<dbReference type="SMART" id="SM00345">
    <property type="entry name" value="HTH_GNTR"/>
    <property type="match status" value="1"/>
</dbReference>
<dbReference type="SUPFAM" id="SSF46785">
    <property type="entry name" value="Winged helix' DNA-binding domain"/>
    <property type="match status" value="1"/>
</dbReference>